<keyword evidence="13" id="KW-1185">Reference proteome</keyword>
<evidence type="ECO:0000256" key="10">
    <source>
        <dbReference type="SAM" id="Phobius"/>
    </source>
</evidence>
<evidence type="ECO:0000256" key="5">
    <source>
        <dbReference type="ARBA" id="ARBA00023136"/>
    </source>
</evidence>
<feature type="transmembrane region" description="Helical" evidence="10">
    <location>
        <begin position="68"/>
        <end position="88"/>
    </location>
</feature>
<evidence type="ECO:0000259" key="11">
    <source>
        <dbReference type="PROSITE" id="PS50262"/>
    </source>
</evidence>
<dbReference type="PANTHER" id="PTHR24238">
    <property type="entry name" value="G-PROTEIN COUPLED RECEPTOR"/>
    <property type="match status" value="1"/>
</dbReference>
<dbReference type="InterPro" id="IPR017452">
    <property type="entry name" value="GPCR_Rhodpsn_7TM"/>
</dbReference>
<reference evidence="12 13" key="1">
    <citation type="submission" date="2024-11" db="EMBL/GenBank/DDBJ databases">
        <title>Chromosome-level genome assembly of the freshwater bivalve Anodonta woodiana.</title>
        <authorList>
            <person name="Chen X."/>
        </authorList>
    </citation>
    <scope>NUCLEOTIDE SEQUENCE [LARGE SCALE GENOMIC DNA]</scope>
    <source>
        <strain evidence="12">MN2024</strain>
        <tissue evidence="12">Gills</tissue>
    </source>
</reference>
<dbReference type="GO" id="GO:0004930">
    <property type="term" value="F:G protein-coupled receptor activity"/>
    <property type="evidence" value="ECO:0007669"/>
    <property type="project" value="UniProtKB-KW"/>
</dbReference>
<dbReference type="Gene3D" id="1.20.1070.10">
    <property type="entry name" value="Rhodopsin 7-helix transmembrane proteins"/>
    <property type="match status" value="1"/>
</dbReference>
<feature type="region of interest" description="Disordered" evidence="9">
    <location>
        <begin position="287"/>
        <end position="318"/>
    </location>
</feature>
<dbReference type="InterPro" id="IPR000276">
    <property type="entry name" value="GPCR_Rhodpsn"/>
</dbReference>
<feature type="transmembrane region" description="Helical" evidence="10">
    <location>
        <begin position="32"/>
        <end position="56"/>
    </location>
</feature>
<keyword evidence="7 8" id="KW-0807">Transducer</keyword>
<evidence type="ECO:0000256" key="1">
    <source>
        <dbReference type="ARBA" id="ARBA00004141"/>
    </source>
</evidence>
<gene>
    <name evidence="12" type="ORF">ACJMK2_013010</name>
</gene>
<dbReference type="AlphaFoldDB" id="A0ABD3VA19"/>
<feature type="domain" description="G-protein coupled receptors family 1 profile" evidence="11">
    <location>
        <begin position="48"/>
        <end position="386"/>
    </location>
</feature>
<dbReference type="Pfam" id="PF00001">
    <property type="entry name" value="7tm_1"/>
    <property type="match status" value="1"/>
</dbReference>
<evidence type="ECO:0000256" key="4">
    <source>
        <dbReference type="ARBA" id="ARBA00023040"/>
    </source>
</evidence>
<evidence type="ECO:0000256" key="3">
    <source>
        <dbReference type="ARBA" id="ARBA00022989"/>
    </source>
</evidence>
<evidence type="ECO:0000256" key="8">
    <source>
        <dbReference type="RuleBase" id="RU000688"/>
    </source>
</evidence>
<organism evidence="12 13">
    <name type="scientific">Sinanodonta woodiana</name>
    <name type="common">Chinese pond mussel</name>
    <name type="synonym">Anodonta woodiana</name>
    <dbReference type="NCBI Taxonomy" id="1069815"/>
    <lineage>
        <taxon>Eukaryota</taxon>
        <taxon>Metazoa</taxon>
        <taxon>Spiralia</taxon>
        <taxon>Lophotrochozoa</taxon>
        <taxon>Mollusca</taxon>
        <taxon>Bivalvia</taxon>
        <taxon>Autobranchia</taxon>
        <taxon>Heteroconchia</taxon>
        <taxon>Palaeoheterodonta</taxon>
        <taxon>Unionida</taxon>
        <taxon>Unionoidea</taxon>
        <taxon>Unionidae</taxon>
        <taxon>Unioninae</taxon>
        <taxon>Sinanodonta</taxon>
    </lineage>
</organism>
<evidence type="ECO:0000313" key="13">
    <source>
        <dbReference type="Proteomes" id="UP001634394"/>
    </source>
</evidence>
<evidence type="ECO:0000256" key="9">
    <source>
        <dbReference type="SAM" id="MobiDB-lite"/>
    </source>
</evidence>
<keyword evidence="5 10" id="KW-0472">Membrane</keyword>
<keyword evidence="6 8" id="KW-0675">Receptor</keyword>
<proteinExistence type="inferred from homology"/>
<dbReference type="PROSITE" id="PS00237">
    <property type="entry name" value="G_PROTEIN_RECEP_F1_1"/>
    <property type="match status" value="1"/>
</dbReference>
<feature type="transmembrane region" description="Helical" evidence="10">
    <location>
        <begin position="146"/>
        <end position="167"/>
    </location>
</feature>
<evidence type="ECO:0000256" key="7">
    <source>
        <dbReference type="ARBA" id="ARBA00023224"/>
    </source>
</evidence>
<dbReference type="EMBL" id="JBJQND010000013">
    <property type="protein sequence ID" value="KAL3858419.1"/>
    <property type="molecule type" value="Genomic_DNA"/>
</dbReference>
<dbReference type="CDD" id="cd00637">
    <property type="entry name" value="7tm_classA_rhodopsin-like"/>
    <property type="match status" value="1"/>
</dbReference>
<accession>A0ABD3VA19</accession>
<name>A0ABD3VA19_SINWO</name>
<dbReference type="PROSITE" id="PS50262">
    <property type="entry name" value="G_PROTEIN_RECEP_F1_2"/>
    <property type="match status" value="1"/>
</dbReference>
<dbReference type="Proteomes" id="UP001634394">
    <property type="component" value="Unassembled WGS sequence"/>
</dbReference>
<keyword evidence="2 8" id="KW-0812">Transmembrane</keyword>
<feature type="transmembrane region" description="Helical" evidence="10">
    <location>
        <begin position="197"/>
        <end position="221"/>
    </location>
</feature>
<evidence type="ECO:0000256" key="2">
    <source>
        <dbReference type="ARBA" id="ARBA00022692"/>
    </source>
</evidence>
<protein>
    <recommendedName>
        <fullName evidence="11">G-protein coupled receptors family 1 profile domain-containing protein</fullName>
    </recommendedName>
</protein>
<dbReference type="PRINTS" id="PR00237">
    <property type="entry name" value="GPCRRHODOPSN"/>
</dbReference>
<feature type="transmembrane region" description="Helical" evidence="10">
    <location>
        <begin position="108"/>
        <end position="126"/>
    </location>
</feature>
<dbReference type="SUPFAM" id="SSF81321">
    <property type="entry name" value="Family A G protein-coupled receptor-like"/>
    <property type="match status" value="1"/>
</dbReference>
<feature type="transmembrane region" description="Helical" evidence="10">
    <location>
        <begin position="370"/>
        <end position="389"/>
    </location>
</feature>
<comment type="similarity">
    <text evidence="8">Belongs to the G-protein coupled receptor 1 family.</text>
</comment>
<keyword evidence="4 8" id="KW-0297">G-protein coupled receptor</keyword>
<evidence type="ECO:0000256" key="6">
    <source>
        <dbReference type="ARBA" id="ARBA00023170"/>
    </source>
</evidence>
<dbReference type="PANTHER" id="PTHR24238:SF47">
    <property type="entry name" value="ECDYSTEROIDS_DOPAMINE RECEPTOR-RELATED"/>
    <property type="match status" value="1"/>
</dbReference>
<dbReference type="GO" id="GO:0016020">
    <property type="term" value="C:membrane"/>
    <property type="evidence" value="ECO:0007669"/>
    <property type="project" value="UniProtKB-SubCell"/>
</dbReference>
<keyword evidence="3 10" id="KW-1133">Transmembrane helix</keyword>
<comment type="subcellular location">
    <subcellularLocation>
        <location evidence="1">Membrane</location>
        <topology evidence="1">Multi-pass membrane protein</topology>
    </subcellularLocation>
</comment>
<evidence type="ECO:0000313" key="12">
    <source>
        <dbReference type="EMBL" id="KAL3858419.1"/>
    </source>
</evidence>
<comment type="caution">
    <text evidence="12">The sequence shown here is derived from an EMBL/GenBank/DDBJ whole genome shotgun (WGS) entry which is preliminary data.</text>
</comment>
<sequence>MESMETNVNMSEGGNKDFQLERLEKEKVLQNIGGIILVSFVMIVGIGGNSIAFFVYLRKFKKSTHRTFIVTLAIIDLLICCVSMPFILVTLRNPITFQSNGGCKVVNFLSYFMCIGSSIILLTIAAERYRKICVPHGRQISERMSIYICVLDVTLGILFSWPAAVIFGDRTFKTNVDNIVGTECSVIDDFVGTKYPAYFNIFLMLFFFATLIILSILYALIGKQIFRMKNIISKTNPSILSESDFVPKTQIAKLSCLQPNQKDNKSGRGLVENICDYKSENSEISLGENGQETKSAASKSKCSEFKEQNTSTNDSAKKPNRTVDITRVLFIITVVYFCSFLPHLALRTVAFLNKNFLPNLSFAGNVAYQTFRWTFYINSMANPIIYGFYDSKFVREVRMLRRSCLARCLKYNQRRYGDAS</sequence>
<feature type="transmembrane region" description="Helical" evidence="10">
    <location>
        <begin position="328"/>
        <end position="350"/>
    </location>
</feature>
<feature type="compositionally biased region" description="Polar residues" evidence="9">
    <location>
        <begin position="287"/>
        <end position="300"/>
    </location>
</feature>